<sequence>LTFFLWTAFTAAWASISRRGPSRTHPVLGTMSERLNCHYCQDSLQGKKYVQKDGKNCCLECFDKHCANTCEQCRKPISADSKEVHYKNRYWHNTCFICNKCHQPLASETFVTWNDKILCNNCATHVAIPKCKGCQKDIVAGDENVEYKGTIWHKNCFTCNNCKQIIGTQSFFPVEQEFYCVACHEAKFAKHCVKCNKPITSGGISYQDQPWHASCFVCVSCSKELSGQRFTAVDNQYYCVDCYKNFVAKKCAGCKNPITGFGKGSNVVTHEEHSWHDFCFNCKSCSANLANKRFVFHEQQVYCPECAKKLTT</sequence>
<evidence type="ECO:0000256" key="4">
    <source>
        <dbReference type="ARBA" id="ARBA00022499"/>
    </source>
</evidence>
<dbReference type="GO" id="GO:0030154">
    <property type="term" value="P:cell differentiation"/>
    <property type="evidence" value="ECO:0007669"/>
    <property type="project" value="UniProtKB-KW"/>
</dbReference>
<keyword evidence="8" id="KW-0221">Differentiation</keyword>
<evidence type="ECO:0000256" key="1">
    <source>
        <dbReference type="ARBA" id="ARBA00004496"/>
    </source>
</evidence>
<reference evidence="17 18" key="1">
    <citation type="submission" date="2018-10" db="EMBL/GenBank/DDBJ databases">
        <title>Improved assembly of the deer mouse Peromyscus maniculatus genome.</title>
        <authorList>
            <person name="Lassance J.-M."/>
            <person name="Hoekstra H.E."/>
        </authorList>
    </citation>
    <scope>NUCLEOTIDE SEQUENCE [LARGE SCALE GENOMIC DNA]</scope>
</reference>
<evidence type="ECO:0000259" key="16">
    <source>
        <dbReference type="PROSITE" id="PS50023"/>
    </source>
</evidence>
<dbReference type="PANTHER" id="PTHR47029:SF1">
    <property type="entry name" value="FOUR AND A HALF LIM DOMAINS 4"/>
    <property type="match status" value="1"/>
</dbReference>
<keyword evidence="12 15" id="KW-0440">LIM domain</keyword>
<dbReference type="SMART" id="SM00132">
    <property type="entry name" value="LIM"/>
    <property type="match status" value="4"/>
</dbReference>
<dbReference type="Proteomes" id="UP000694547">
    <property type="component" value="Chromosome 18"/>
</dbReference>
<dbReference type="PROSITE" id="PS50023">
    <property type="entry name" value="LIM_DOMAIN_2"/>
    <property type="match status" value="4"/>
</dbReference>
<evidence type="ECO:0000256" key="9">
    <source>
        <dbReference type="ARBA" id="ARBA00022833"/>
    </source>
</evidence>
<keyword evidence="9 15" id="KW-0862">Zinc</keyword>
<dbReference type="Pfam" id="PF00412">
    <property type="entry name" value="LIM"/>
    <property type="match status" value="4"/>
</dbReference>
<dbReference type="AlphaFoldDB" id="A0A8C8U8N0"/>
<evidence type="ECO:0000256" key="2">
    <source>
        <dbReference type="ARBA" id="ARBA00022473"/>
    </source>
</evidence>
<organism evidence="17 18">
    <name type="scientific">Peromyscus maniculatus bairdii</name>
    <name type="common">Prairie deer mouse</name>
    <dbReference type="NCBI Taxonomy" id="230844"/>
    <lineage>
        <taxon>Eukaryota</taxon>
        <taxon>Metazoa</taxon>
        <taxon>Chordata</taxon>
        <taxon>Craniata</taxon>
        <taxon>Vertebrata</taxon>
        <taxon>Euteleostomi</taxon>
        <taxon>Mammalia</taxon>
        <taxon>Eutheria</taxon>
        <taxon>Euarchontoglires</taxon>
        <taxon>Glires</taxon>
        <taxon>Rodentia</taxon>
        <taxon>Myomorpha</taxon>
        <taxon>Muroidea</taxon>
        <taxon>Cricetidae</taxon>
        <taxon>Neotominae</taxon>
        <taxon>Peromyscus</taxon>
    </lineage>
</organism>
<dbReference type="FunFam" id="2.10.110.10:FF:000013">
    <property type="entry name" value="Four and a half LIM domains 1"/>
    <property type="match status" value="1"/>
</dbReference>
<dbReference type="InterPro" id="IPR042997">
    <property type="entry name" value="Fhl1"/>
</dbReference>
<dbReference type="PANTHER" id="PTHR47029">
    <property type="entry name" value="FOUR AND A HALF LIM DOMAINS PROTEIN 1"/>
    <property type="match status" value="1"/>
</dbReference>
<evidence type="ECO:0000256" key="14">
    <source>
        <dbReference type="ARBA" id="ARBA00074675"/>
    </source>
</evidence>
<evidence type="ECO:0000313" key="18">
    <source>
        <dbReference type="Proteomes" id="UP000694547"/>
    </source>
</evidence>
<dbReference type="InterPro" id="IPR001781">
    <property type="entry name" value="Znf_LIM"/>
</dbReference>
<evidence type="ECO:0000313" key="17">
    <source>
        <dbReference type="Ensembl" id="ENSPEMP00000029118.1"/>
    </source>
</evidence>
<keyword evidence="5 15" id="KW-0479">Metal-binding</keyword>
<dbReference type="FunFam" id="2.10.110.10:FF:000052">
    <property type="entry name" value="Four and a half LIM domains 1"/>
    <property type="match status" value="1"/>
</dbReference>
<keyword evidence="10" id="KW-0832">Ubl conjugation</keyword>
<dbReference type="SUPFAM" id="SSF57716">
    <property type="entry name" value="Glucocorticoid receptor-like (DNA-binding domain)"/>
    <property type="match status" value="5"/>
</dbReference>
<accession>A0A8C8U8N0</accession>
<evidence type="ECO:0000256" key="15">
    <source>
        <dbReference type="PROSITE-ProRule" id="PRU00125"/>
    </source>
</evidence>
<evidence type="ECO:0000256" key="3">
    <source>
        <dbReference type="ARBA" id="ARBA00022490"/>
    </source>
</evidence>
<evidence type="ECO:0000256" key="7">
    <source>
        <dbReference type="ARBA" id="ARBA00022771"/>
    </source>
</evidence>
<evidence type="ECO:0000256" key="6">
    <source>
        <dbReference type="ARBA" id="ARBA00022737"/>
    </source>
</evidence>
<evidence type="ECO:0000256" key="5">
    <source>
        <dbReference type="ARBA" id="ARBA00022723"/>
    </source>
</evidence>
<dbReference type="GO" id="GO:0005737">
    <property type="term" value="C:cytoplasm"/>
    <property type="evidence" value="ECO:0007669"/>
    <property type="project" value="UniProtKB-SubCell"/>
</dbReference>
<keyword evidence="11" id="KW-0007">Acetylation</keyword>
<comment type="function">
    <text evidence="13">May have an involvement in muscle development or hypertrophy. Isoform 2 binds to RBP-J and plays a negative regulatory role in the RBP-J-mediated transcription in mammalian systems.</text>
</comment>
<evidence type="ECO:0000256" key="8">
    <source>
        <dbReference type="ARBA" id="ARBA00022782"/>
    </source>
</evidence>
<dbReference type="FunFam" id="2.10.110.10:FF:000050">
    <property type="entry name" value="Four and a half LIM domains protein 1"/>
    <property type="match status" value="1"/>
</dbReference>
<keyword evidence="7" id="KW-0863">Zinc-finger</keyword>
<dbReference type="PROSITE" id="PS00478">
    <property type="entry name" value="LIM_DOMAIN_1"/>
    <property type="match status" value="4"/>
</dbReference>
<comment type="subcellular location">
    <subcellularLocation>
        <location evidence="1">Cytoplasm</location>
    </subcellularLocation>
</comment>
<evidence type="ECO:0000256" key="13">
    <source>
        <dbReference type="ARBA" id="ARBA00059927"/>
    </source>
</evidence>
<keyword evidence="4" id="KW-1017">Isopeptide bond</keyword>
<feature type="domain" description="LIM zinc-binding" evidence="16">
    <location>
        <begin position="129"/>
        <end position="190"/>
    </location>
</feature>
<feature type="domain" description="LIM zinc-binding" evidence="16">
    <location>
        <begin position="191"/>
        <end position="248"/>
    </location>
</feature>
<evidence type="ECO:0000256" key="11">
    <source>
        <dbReference type="ARBA" id="ARBA00022990"/>
    </source>
</evidence>
<keyword evidence="3" id="KW-0963">Cytoplasm</keyword>
<dbReference type="GO" id="GO:0007517">
    <property type="term" value="P:muscle organ development"/>
    <property type="evidence" value="ECO:0007669"/>
    <property type="project" value="InterPro"/>
</dbReference>
<dbReference type="GO" id="GO:0008270">
    <property type="term" value="F:zinc ion binding"/>
    <property type="evidence" value="ECO:0007669"/>
    <property type="project" value="UniProtKB-KW"/>
</dbReference>
<dbReference type="Ensembl" id="ENSPEMT00000005921.2">
    <property type="protein sequence ID" value="ENSPEMP00000029118.1"/>
    <property type="gene ID" value="ENSPEMG00000004922.2"/>
</dbReference>
<keyword evidence="2" id="KW-0217">Developmental protein</keyword>
<evidence type="ECO:0000256" key="12">
    <source>
        <dbReference type="ARBA" id="ARBA00023038"/>
    </source>
</evidence>
<reference evidence="17" key="2">
    <citation type="submission" date="2025-08" db="UniProtKB">
        <authorList>
            <consortium name="Ensembl"/>
        </authorList>
    </citation>
    <scope>IDENTIFICATION</scope>
</reference>
<dbReference type="InterPro" id="IPR056807">
    <property type="entry name" value="LIM_FHL1/2/3/5_N"/>
</dbReference>
<feature type="domain" description="LIM zinc-binding" evidence="16">
    <location>
        <begin position="249"/>
        <end position="312"/>
    </location>
</feature>
<dbReference type="GeneTree" id="ENSGT00940000154833"/>
<name>A0A8C8U8N0_PERMB</name>
<keyword evidence="18" id="KW-1185">Reference proteome</keyword>
<dbReference type="Gene3D" id="2.10.110.10">
    <property type="entry name" value="Cysteine Rich Protein"/>
    <property type="match status" value="4"/>
</dbReference>
<dbReference type="CDD" id="cd09429">
    <property type="entry name" value="LIM3_FHL1"/>
    <property type="match status" value="1"/>
</dbReference>
<dbReference type="GO" id="GO:0044325">
    <property type="term" value="F:transmembrane transporter binding"/>
    <property type="evidence" value="ECO:0007669"/>
    <property type="project" value="TreeGrafter"/>
</dbReference>
<protein>
    <recommendedName>
        <fullName evidence="14">Four and a half LIM domains protein 1</fullName>
    </recommendedName>
</protein>
<keyword evidence="6" id="KW-0677">Repeat</keyword>
<feature type="domain" description="LIM zinc-binding" evidence="16">
    <location>
        <begin position="68"/>
        <end position="128"/>
    </location>
</feature>
<proteinExistence type="predicted"/>
<dbReference type="Pfam" id="PF25076">
    <property type="entry name" value="LIM_FHL2-3_N"/>
    <property type="match status" value="1"/>
</dbReference>
<dbReference type="FunFam" id="2.10.110.10:FF:000072">
    <property type="entry name" value="Four and a half LIM domains protein 1"/>
    <property type="match status" value="1"/>
</dbReference>
<reference evidence="17" key="3">
    <citation type="submission" date="2025-09" db="UniProtKB">
        <authorList>
            <consortium name="Ensembl"/>
        </authorList>
    </citation>
    <scope>IDENTIFICATION</scope>
</reference>
<evidence type="ECO:0000256" key="10">
    <source>
        <dbReference type="ARBA" id="ARBA00022843"/>
    </source>
</evidence>